<dbReference type="EMBL" id="SWJQ01000620">
    <property type="protein sequence ID" value="TRZ12112.1"/>
    <property type="molecule type" value="Genomic_DNA"/>
</dbReference>
<proteinExistence type="predicted"/>
<dbReference type="Proteomes" id="UP000796761">
    <property type="component" value="Unassembled WGS sequence"/>
</dbReference>
<accession>A0A8K1G5Q1</accession>
<keyword evidence="2" id="KW-1185">Reference proteome</keyword>
<protein>
    <submittedName>
        <fullName evidence="1">Uncharacterized protein</fullName>
    </submittedName>
</protein>
<sequence>MSEDQLFQIQAQQFGPVDAETSSLSPATTALGLEDLAQRHRGSSCVTRFALALVTLLWSVRAMSEDQLFQIQAQQFGPVDAETSSLSPATTALGLEDLAQDDASLDVYASI</sequence>
<reference evidence="1" key="1">
    <citation type="submission" date="2019-04" db="EMBL/GenBank/DDBJ databases">
        <title>Genome assembly of Zosterops borbonicus 15179.</title>
        <authorList>
            <person name="Leroy T."/>
            <person name="Anselmetti Y."/>
            <person name="Tilak M.-K."/>
            <person name="Nabholz B."/>
        </authorList>
    </citation>
    <scope>NUCLEOTIDE SEQUENCE</scope>
    <source>
        <strain evidence="1">HGM_15179</strain>
        <tissue evidence="1">Muscle</tissue>
    </source>
</reference>
<evidence type="ECO:0000313" key="1">
    <source>
        <dbReference type="EMBL" id="TRZ12112.1"/>
    </source>
</evidence>
<evidence type="ECO:0000313" key="2">
    <source>
        <dbReference type="Proteomes" id="UP000796761"/>
    </source>
</evidence>
<dbReference type="AlphaFoldDB" id="A0A8K1G5Q1"/>
<organism evidence="1 2">
    <name type="scientific">Zosterops borbonicus</name>
    <dbReference type="NCBI Taxonomy" id="364589"/>
    <lineage>
        <taxon>Eukaryota</taxon>
        <taxon>Metazoa</taxon>
        <taxon>Chordata</taxon>
        <taxon>Craniata</taxon>
        <taxon>Vertebrata</taxon>
        <taxon>Euteleostomi</taxon>
        <taxon>Archelosauria</taxon>
        <taxon>Archosauria</taxon>
        <taxon>Dinosauria</taxon>
        <taxon>Saurischia</taxon>
        <taxon>Theropoda</taxon>
        <taxon>Coelurosauria</taxon>
        <taxon>Aves</taxon>
        <taxon>Neognathae</taxon>
        <taxon>Neoaves</taxon>
        <taxon>Telluraves</taxon>
        <taxon>Australaves</taxon>
        <taxon>Passeriformes</taxon>
        <taxon>Sylvioidea</taxon>
        <taxon>Zosteropidae</taxon>
        <taxon>Zosterops</taxon>
    </lineage>
</organism>
<name>A0A8K1G5Q1_9PASS</name>
<gene>
    <name evidence="1" type="ORF">HGM15179_014994</name>
</gene>
<comment type="caution">
    <text evidence="1">The sequence shown here is derived from an EMBL/GenBank/DDBJ whole genome shotgun (WGS) entry which is preliminary data.</text>
</comment>